<accession>A0A8H3L041</accession>
<gene>
    <name evidence="1" type="ORF">RCL2_000390500</name>
</gene>
<evidence type="ECO:0000313" key="1">
    <source>
        <dbReference type="EMBL" id="GES76502.1"/>
    </source>
</evidence>
<organism evidence="1 2">
    <name type="scientific">Rhizophagus clarus</name>
    <dbReference type="NCBI Taxonomy" id="94130"/>
    <lineage>
        <taxon>Eukaryota</taxon>
        <taxon>Fungi</taxon>
        <taxon>Fungi incertae sedis</taxon>
        <taxon>Mucoromycota</taxon>
        <taxon>Glomeromycotina</taxon>
        <taxon>Glomeromycetes</taxon>
        <taxon>Glomerales</taxon>
        <taxon>Glomeraceae</taxon>
        <taxon>Rhizophagus</taxon>
    </lineage>
</organism>
<dbReference type="EMBL" id="BLAL01000021">
    <property type="protein sequence ID" value="GES76502.1"/>
    <property type="molecule type" value="Genomic_DNA"/>
</dbReference>
<evidence type="ECO:0000313" key="2">
    <source>
        <dbReference type="Proteomes" id="UP000615446"/>
    </source>
</evidence>
<sequence length="172" mass="20340">MGPDKLKVLKEFDFFAIFQSITRTIQVCALWDQFNELYHLICDKKTTGKFFRYKAKSWLDAFTTLSIGHPNSGNFIRGIYIPLYIHVLCNHVAKFLEIHHEFGLVAFSCSAVKKKNYMQICLYFQITLKDDGNENSQKSVILEMLEDENWQLYFVLNRVPDFFEKSKKFRLQ</sequence>
<dbReference type="Proteomes" id="UP000615446">
    <property type="component" value="Unassembled WGS sequence"/>
</dbReference>
<name>A0A8H3L041_9GLOM</name>
<reference evidence="1" key="1">
    <citation type="submission" date="2019-10" db="EMBL/GenBank/DDBJ databases">
        <title>Conservation and host-specific expression of non-tandemly repeated heterogenous ribosome RNA gene in arbuscular mycorrhizal fungi.</title>
        <authorList>
            <person name="Maeda T."/>
            <person name="Kobayashi Y."/>
            <person name="Nakagawa T."/>
            <person name="Ezawa T."/>
            <person name="Yamaguchi K."/>
            <person name="Bino T."/>
            <person name="Nishimoto Y."/>
            <person name="Shigenobu S."/>
            <person name="Kawaguchi M."/>
        </authorList>
    </citation>
    <scope>NUCLEOTIDE SEQUENCE</scope>
    <source>
        <strain evidence="1">HR1</strain>
    </source>
</reference>
<proteinExistence type="predicted"/>
<dbReference type="OrthoDB" id="2435690at2759"/>
<comment type="caution">
    <text evidence="1">The sequence shown here is derived from an EMBL/GenBank/DDBJ whole genome shotgun (WGS) entry which is preliminary data.</text>
</comment>
<dbReference type="AlphaFoldDB" id="A0A8H3L041"/>
<protein>
    <submittedName>
        <fullName evidence="1">Uncharacterized protein</fullName>
    </submittedName>
</protein>